<feature type="site" description="Increases basicity of active site His" evidence="3">
    <location>
        <position position="140"/>
    </location>
</feature>
<dbReference type="InterPro" id="IPR011004">
    <property type="entry name" value="Trimer_LpxA-like_sf"/>
</dbReference>
<keyword evidence="2" id="KW-0677">Repeat</keyword>
<dbReference type="GO" id="GO:0016746">
    <property type="term" value="F:acyltransferase activity"/>
    <property type="evidence" value="ECO:0007669"/>
    <property type="project" value="UniProtKB-KW"/>
</dbReference>
<dbReference type="Pfam" id="PF17836">
    <property type="entry name" value="PglD_N"/>
    <property type="match status" value="1"/>
</dbReference>
<dbReference type="RefSeq" id="WP_090173165.1">
    <property type="nucleotide sequence ID" value="NZ_FMXR01000008.1"/>
</dbReference>
<keyword evidence="1 6" id="KW-0808">Transferase</keyword>
<evidence type="ECO:0000313" key="6">
    <source>
        <dbReference type="EMBL" id="SDB15484.1"/>
    </source>
</evidence>
<dbReference type="Proteomes" id="UP000199228">
    <property type="component" value="Unassembled WGS sequence"/>
</dbReference>
<name>A0A1G6B491_EUBOX</name>
<feature type="domain" description="PglD N-terminal" evidence="5">
    <location>
        <begin position="6"/>
        <end position="82"/>
    </location>
</feature>
<organism evidence="6 7">
    <name type="scientific">Eubacterium oxidoreducens</name>
    <dbReference type="NCBI Taxonomy" id="1732"/>
    <lineage>
        <taxon>Bacteria</taxon>
        <taxon>Bacillati</taxon>
        <taxon>Bacillota</taxon>
        <taxon>Clostridia</taxon>
        <taxon>Eubacteriales</taxon>
        <taxon>Eubacteriaceae</taxon>
        <taxon>Eubacterium</taxon>
    </lineage>
</organism>
<dbReference type="Pfam" id="PF00132">
    <property type="entry name" value="Hexapep"/>
    <property type="match status" value="1"/>
</dbReference>
<dbReference type="PROSITE" id="PS00101">
    <property type="entry name" value="HEXAPEP_TRANSFERASES"/>
    <property type="match status" value="1"/>
</dbReference>
<feature type="binding site" evidence="4">
    <location>
        <position position="72"/>
    </location>
    <ligand>
        <name>substrate</name>
    </ligand>
</feature>
<dbReference type="PANTHER" id="PTHR43300:SF7">
    <property type="entry name" value="UDP-N-ACETYLBACILLOSAMINE N-ACETYLTRANSFERASE"/>
    <property type="match status" value="1"/>
</dbReference>
<feature type="active site" description="Proton acceptor" evidence="3">
    <location>
        <position position="139"/>
    </location>
</feature>
<evidence type="ECO:0000256" key="3">
    <source>
        <dbReference type="PIRSR" id="PIRSR620019-1"/>
    </source>
</evidence>
<reference evidence="6 7" key="1">
    <citation type="submission" date="2016-10" db="EMBL/GenBank/DDBJ databases">
        <authorList>
            <person name="de Groot N.N."/>
        </authorList>
    </citation>
    <scope>NUCLEOTIDE SEQUENCE [LARGE SCALE GENOMIC DNA]</scope>
    <source>
        <strain evidence="6 7">DSM 3217</strain>
    </source>
</reference>
<keyword evidence="6" id="KW-0012">Acyltransferase</keyword>
<evidence type="ECO:0000256" key="4">
    <source>
        <dbReference type="PIRSR" id="PIRSR620019-2"/>
    </source>
</evidence>
<dbReference type="Gene3D" id="2.160.10.10">
    <property type="entry name" value="Hexapeptide repeat proteins"/>
    <property type="match status" value="1"/>
</dbReference>
<dbReference type="AlphaFoldDB" id="A0A1G6B491"/>
<dbReference type="InterPro" id="IPR001451">
    <property type="entry name" value="Hexapep"/>
</dbReference>
<dbReference type="Gene3D" id="3.40.50.20">
    <property type="match status" value="1"/>
</dbReference>
<dbReference type="CDD" id="cd03360">
    <property type="entry name" value="LbH_AT_putative"/>
    <property type="match status" value="1"/>
</dbReference>
<evidence type="ECO:0000313" key="7">
    <source>
        <dbReference type="Proteomes" id="UP000199228"/>
    </source>
</evidence>
<dbReference type="PANTHER" id="PTHR43300">
    <property type="entry name" value="ACETYLTRANSFERASE"/>
    <property type="match status" value="1"/>
</dbReference>
<accession>A0A1G6B491</accession>
<dbReference type="InterPro" id="IPR041561">
    <property type="entry name" value="PglD_N"/>
</dbReference>
<dbReference type="InterPro" id="IPR020019">
    <property type="entry name" value="AcTrfase_PglD-like"/>
</dbReference>
<keyword evidence="7" id="KW-1185">Reference proteome</keyword>
<protein>
    <submittedName>
        <fullName evidence="6">Sugar O-acyltransferase, sialic acid O-acetyltransferase NeuD family</fullName>
    </submittedName>
</protein>
<dbReference type="NCBIfam" id="TIGR03570">
    <property type="entry name" value="NeuD_NnaD"/>
    <property type="match status" value="1"/>
</dbReference>
<dbReference type="InterPro" id="IPR050179">
    <property type="entry name" value="Trans_hexapeptide_repeat"/>
</dbReference>
<dbReference type="STRING" id="1732.SAMN02910417_01157"/>
<gene>
    <name evidence="6" type="ORF">SAMN02910417_01157</name>
</gene>
<evidence type="ECO:0000259" key="5">
    <source>
        <dbReference type="Pfam" id="PF17836"/>
    </source>
</evidence>
<dbReference type="EMBL" id="FMXR01000008">
    <property type="protein sequence ID" value="SDB15484.1"/>
    <property type="molecule type" value="Genomic_DNA"/>
</dbReference>
<dbReference type="OrthoDB" id="9801456at2"/>
<evidence type="ECO:0000256" key="2">
    <source>
        <dbReference type="ARBA" id="ARBA00022737"/>
    </source>
</evidence>
<sequence length="219" mass="23854">MKDMRLGIFCAGNLGREIYDIALRINEIEHRWQEIVFVDNDETKSEYYGQKVYRLADLEGRQDEMEFVVANGEPQTKKEIYLQIKQAGFHLTNLIDPTAIISPTATIGEGVIVTPYSTINSNVTIGDNVLVQSYVRVGHDIKAESHCVISANTAIGGATIVGEGAFIGMGAAIKEELHIGEYAIVGMGAVVYKDVAAHAVVIGNPARETKGNRAGKVFQ</sequence>
<dbReference type="InterPro" id="IPR018357">
    <property type="entry name" value="Hexapep_transf_CS"/>
</dbReference>
<proteinExistence type="predicted"/>
<dbReference type="SUPFAM" id="SSF51161">
    <property type="entry name" value="Trimeric LpxA-like enzymes"/>
    <property type="match status" value="1"/>
</dbReference>
<evidence type="ECO:0000256" key="1">
    <source>
        <dbReference type="ARBA" id="ARBA00022679"/>
    </source>
</evidence>